<name>B2AF61_PODAN</name>
<sequence length="166" mass="19562">RRHVFGDLKPYVCIEPDCKTAKTHYTTRQEWVNHVESQHWRSWFCPFECNETLLSVRMLKEHIDNAHDTLRSESYEVEKALRGIPHASETVSICLLCQEQLSGLRDYTRHIGRHHEEVALLALRHHKDNYGVENSDKEVSSSSKRSQQDEYSGWDQNVSMHIEWCL</sequence>
<dbReference type="SMART" id="SM00355">
    <property type="entry name" value="ZnF_C2H2"/>
    <property type="match status" value="3"/>
</dbReference>
<proteinExistence type="predicted"/>
<gene>
    <name evidence="3" type="ORF">PODANS_5_440</name>
</gene>
<feature type="domain" description="C2H2-type" evidence="2">
    <location>
        <begin position="45"/>
        <end position="67"/>
    </location>
</feature>
<feature type="non-terminal residue" evidence="3">
    <location>
        <position position="1"/>
    </location>
</feature>
<evidence type="ECO:0000259" key="2">
    <source>
        <dbReference type="PROSITE" id="PS00028"/>
    </source>
</evidence>
<dbReference type="GeneID" id="6188434"/>
<dbReference type="KEGG" id="pan:PODANSg1318"/>
<accession>B2AF61</accession>
<dbReference type="InterPro" id="IPR013087">
    <property type="entry name" value="Znf_C2H2_type"/>
</dbReference>
<reference evidence="3" key="1">
    <citation type="journal article" date="2008" name="Genome Biol.">
        <title>The genome sequence of the model ascomycete fungus Podospora anserina.</title>
        <authorList>
            <person name="Espagne E."/>
            <person name="Lespinet O."/>
            <person name="Malagnac F."/>
            <person name="Da Silva C."/>
            <person name="Jaillon O."/>
            <person name="Porcel B.M."/>
            <person name="Couloux A."/>
            <person name="Aury J.-M."/>
            <person name="Segurens B."/>
            <person name="Poulain J."/>
            <person name="Anthouard V."/>
            <person name="Grossetete S."/>
            <person name="Khalili H."/>
            <person name="Coppin E."/>
            <person name="Dequard-Chablat M."/>
            <person name="Picard M."/>
            <person name="Contamine V."/>
            <person name="Arnaise S."/>
            <person name="Bourdais A."/>
            <person name="Berteaux-Lecellier V."/>
            <person name="Gautheret D."/>
            <person name="de Vries R.P."/>
            <person name="Battaglia E."/>
            <person name="Coutinho P.M."/>
            <person name="Danchin E.G.J."/>
            <person name="Henrissat B."/>
            <person name="El Khoury R."/>
            <person name="Sainsard-Chanet A."/>
            <person name="Boivin A."/>
            <person name="Pinan-Lucarre B."/>
            <person name="Sellem C.H."/>
            <person name="Debuchy R."/>
            <person name="Wincker P."/>
            <person name="Weissenbach J."/>
            <person name="Silar P."/>
        </authorList>
    </citation>
    <scope>NUCLEOTIDE SEQUENCE [LARGE SCALE GENOMIC DNA]</scope>
    <source>
        <strain evidence="3">S mat+</strain>
    </source>
</reference>
<evidence type="ECO:0000313" key="3">
    <source>
        <dbReference type="EMBL" id="CAP62078.1"/>
    </source>
</evidence>
<dbReference type="PANTHER" id="PTHR35391:SF7">
    <property type="entry name" value="C2H2-TYPE DOMAIN-CONTAINING PROTEIN"/>
    <property type="match status" value="1"/>
</dbReference>
<dbReference type="AlphaFoldDB" id="B2AF61"/>
<dbReference type="HOGENOM" id="CLU_1606629_0_0_1"/>
<dbReference type="RefSeq" id="XP_001904300.1">
    <property type="nucleotide sequence ID" value="XM_001904265.1"/>
</dbReference>
<reference evidence="3" key="2">
    <citation type="submission" date="2008-07" db="EMBL/GenBank/DDBJ databases">
        <authorList>
            <person name="Genoscope - CEA"/>
        </authorList>
    </citation>
    <scope>NUCLEOTIDE SEQUENCE</scope>
    <source>
        <strain evidence="3">S mat+</strain>
    </source>
</reference>
<evidence type="ECO:0000256" key="1">
    <source>
        <dbReference type="SAM" id="MobiDB-lite"/>
    </source>
</evidence>
<dbReference type="EMBL" id="CU633457">
    <property type="protein sequence ID" value="CAP62078.1"/>
    <property type="molecule type" value="Genomic_DNA"/>
</dbReference>
<dbReference type="OrthoDB" id="6133115at2759"/>
<feature type="region of interest" description="Disordered" evidence="1">
    <location>
        <begin position="132"/>
        <end position="152"/>
    </location>
</feature>
<dbReference type="PROSITE" id="PS00028">
    <property type="entry name" value="ZINC_FINGER_C2H2_1"/>
    <property type="match status" value="1"/>
</dbReference>
<dbReference type="PANTHER" id="PTHR35391">
    <property type="entry name" value="C2H2-TYPE DOMAIN-CONTAINING PROTEIN-RELATED"/>
    <property type="match status" value="1"/>
</dbReference>
<feature type="compositionally biased region" description="Low complexity" evidence="1">
    <location>
        <begin position="140"/>
        <end position="151"/>
    </location>
</feature>
<organism evidence="3">
    <name type="scientific">Podospora anserina (strain S / ATCC MYA-4624 / DSM 980 / FGSC 10383)</name>
    <name type="common">Pleurage anserina</name>
    <dbReference type="NCBI Taxonomy" id="515849"/>
    <lineage>
        <taxon>Eukaryota</taxon>
        <taxon>Fungi</taxon>
        <taxon>Dikarya</taxon>
        <taxon>Ascomycota</taxon>
        <taxon>Pezizomycotina</taxon>
        <taxon>Sordariomycetes</taxon>
        <taxon>Sordariomycetidae</taxon>
        <taxon>Sordariales</taxon>
        <taxon>Podosporaceae</taxon>
        <taxon>Podospora</taxon>
        <taxon>Podospora anserina</taxon>
    </lineage>
</organism>
<protein>
    <submittedName>
        <fullName evidence="3">Podospora anserina S mat+ genomic DNA chromosome 5, supercontig 1</fullName>
    </submittedName>
</protein>
<dbReference type="VEuPathDB" id="FungiDB:PODANS_5_440"/>